<keyword evidence="2" id="KW-1185">Reference proteome</keyword>
<comment type="caution">
    <text evidence="1">The sequence shown here is derived from an EMBL/GenBank/DDBJ whole genome shotgun (WGS) entry which is preliminary data.</text>
</comment>
<sequence length="87" mass="9289">MTTTPDLFDLLAADDEREVLHMVLPDMATACGLDLLELLELLAAARITGNRLTTLTTTETTCPDCLAVGDLSALCRAMQRRQAPAAG</sequence>
<dbReference type="EMBL" id="JAEINH010000007">
    <property type="protein sequence ID" value="MBI9115272.1"/>
    <property type="molecule type" value="Genomic_DNA"/>
</dbReference>
<protein>
    <submittedName>
        <fullName evidence="1">Uncharacterized protein</fullName>
    </submittedName>
</protein>
<gene>
    <name evidence="1" type="ORF">JAV76_09645</name>
</gene>
<proteinExistence type="predicted"/>
<evidence type="ECO:0000313" key="2">
    <source>
        <dbReference type="Proteomes" id="UP000602087"/>
    </source>
</evidence>
<dbReference type="RefSeq" id="WP_198733843.1">
    <property type="nucleotide sequence ID" value="NZ_JAEINH010000007.1"/>
</dbReference>
<dbReference type="AlphaFoldDB" id="A0A934M7D3"/>
<reference evidence="1" key="1">
    <citation type="submission" date="2020-12" db="EMBL/GenBank/DDBJ databases">
        <title>Sanguibacter suaedae sp. nov., isolated from Suaeda aralocaspica.</title>
        <authorList>
            <person name="Ma Q."/>
        </authorList>
    </citation>
    <scope>NUCLEOTIDE SEQUENCE</scope>
    <source>
        <strain evidence="1">YZGR15</strain>
    </source>
</reference>
<accession>A0A934M7D3</accession>
<dbReference type="Proteomes" id="UP000602087">
    <property type="component" value="Unassembled WGS sequence"/>
</dbReference>
<organism evidence="1 2">
    <name type="scientific">Sanguibacter suaedae</name>
    <dbReference type="NCBI Taxonomy" id="2795737"/>
    <lineage>
        <taxon>Bacteria</taxon>
        <taxon>Bacillati</taxon>
        <taxon>Actinomycetota</taxon>
        <taxon>Actinomycetes</taxon>
        <taxon>Micrococcales</taxon>
        <taxon>Sanguibacteraceae</taxon>
        <taxon>Sanguibacter</taxon>
    </lineage>
</organism>
<name>A0A934M7D3_9MICO</name>
<evidence type="ECO:0000313" key="1">
    <source>
        <dbReference type="EMBL" id="MBI9115272.1"/>
    </source>
</evidence>